<accession>A0A0U3SL26</accession>
<reference evidence="1 2" key="1">
    <citation type="submission" date="2015-12" db="EMBL/GenBank/DDBJ databases">
        <authorList>
            <person name="Shamseldin A."/>
            <person name="Moawad H."/>
            <person name="Abd El-Rahim W.M."/>
            <person name="Sadowsky M.J."/>
        </authorList>
    </citation>
    <scope>NUCLEOTIDE SEQUENCE [LARGE SCALE GENOMIC DNA]</scope>
    <source>
        <strain evidence="1 2">DG5B</strain>
    </source>
</reference>
<sequence>MLRASGRNWLCLRVLAVVHQPVLLANGLGLFGHAAVVLDRADALGSFVFAQHFGAHLSFFSESFQTMFDGFSALLGVRGKANTDQRYQAVYLKTRKTAHILG</sequence>
<name>A0A0U3SL26_9BACT</name>
<evidence type="ECO:0000313" key="2">
    <source>
        <dbReference type="Proteomes" id="UP000059542"/>
    </source>
</evidence>
<protein>
    <submittedName>
        <fullName evidence="1">Uncharacterized protein</fullName>
    </submittedName>
</protein>
<gene>
    <name evidence="1" type="ORF">AUC43_18180</name>
</gene>
<keyword evidence="2" id="KW-1185">Reference proteome</keyword>
<organism evidence="1 2">
    <name type="scientific">Hymenobacter sedentarius</name>
    <dbReference type="NCBI Taxonomy" id="1411621"/>
    <lineage>
        <taxon>Bacteria</taxon>
        <taxon>Pseudomonadati</taxon>
        <taxon>Bacteroidota</taxon>
        <taxon>Cytophagia</taxon>
        <taxon>Cytophagales</taxon>
        <taxon>Hymenobacteraceae</taxon>
        <taxon>Hymenobacter</taxon>
    </lineage>
</organism>
<dbReference type="STRING" id="1411621.AUC43_18180"/>
<proteinExistence type="predicted"/>
<dbReference type="AlphaFoldDB" id="A0A0U3SL26"/>
<dbReference type="KEGG" id="hyg:AUC43_18180"/>
<evidence type="ECO:0000313" key="1">
    <source>
        <dbReference type="EMBL" id="ALW86836.1"/>
    </source>
</evidence>
<dbReference type="EMBL" id="CP013909">
    <property type="protein sequence ID" value="ALW86836.1"/>
    <property type="molecule type" value="Genomic_DNA"/>
</dbReference>
<dbReference type="Proteomes" id="UP000059542">
    <property type="component" value="Chromosome"/>
</dbReference>